<evidence type="ECO:0000313" key="3">
    <source>
        <dbReference type="Proteomes" id="UP000325315"/>
    </source>
</evidence>
<name>A0A5B6VV97_9ROSI</name>
<gene>
    <name evidence="2" type="ORF">EPI10_023197</name>
</gene>
<dbReference type="AlphaFoldDB" id="A0A5B6VV97"/>
<evidence type="ECO:0000256" key="1">
    <source>
        <dbReference type="SAM" id="MobiDB-lite"/>
    </source>
</evidence>
<sequence>MCWATQPQKIKLVVACYYYSHGRDIDCHFYVLKRTTLIHSWNHGPSYVGLSNELQDIRLLLYQRPEAEVPLAVYVILEIHKSDRVLRQFGFRQSILLASQDLDDLYPIDLRERTDENWTIFHAQYINMWNNRYETLPTWEAIVAPELAYNPKYMQWFRVYGKPCKIEEEVRGRQPHARRPRKAPIHPRPGEVGPSSASTQELTSMATPPPN</sequence>
<feature type="region of interest" description="Disordered" evidence="1">
    <location>
        <begin position="169"/>
        <end position="211"/>
    </location>
</feature>
<reference evidence="3" key="1">
    <citation type="journal article" date="2019" name="Plant Biotechnol. J.">
        <title>Genome sequencing of the Australian wild diploid species Gossypium australe highlights disease resistance and delayed gland morphogenesis.</title>
        <authorList>
            <person name="Cai Y."/>
            <person name="Cai X."/>
            <person name="Wang Q."/>
            <person name="Wang P."/>
            <person name="Zhang Y."/>
            <person name="Cai C."/>
            <person name="Xu Y."/>
            <person name="Wang K."/>
            <person name="Zhou Z."/>
            <person name="Wang C."/>
            <person name="Geng S."/>
            <person name="Li B."/>
            <person name="Dong Q."/>
            <person name="Hou Y."/>
            <person name="Wang H."/>
            <person name="Ai P."/>
            <person name="Liu Z."/>
            <person name="Yi F."/>
            <person name="Sun M."/>
            <person name="An G."/>
            <person name="Cheng J."/>
            <person name="Zhang Y."/>
            <person name="Shi Q."/>
            <person name="Xie Y."/>
            <person name="Shi X."/>
            <person name="Chang Y."/>
            <person name="Huang F."/>
            <person name="Chen Y."/>
            <person name="Hong S."/>
            <person name="Mi L."/>
            <person name="Sun Q."/>
            <person name="Zhang L."/>
            <person name="Zhou B."/>
            <person name="Peng R."/>
            <person name="Zhang X."/>
            <person name="Liu F."/>
        </authorList>
    </citation>
    <scope>NUCLEOTIDE SEQUENCE [LARGE SCALE GENOMIC DNA]</scope>
    <source>
        <strain evidence="3">cv. PA1801</strain>
    </source>
</reference>
<feature type="compositionally biased region" description="Basic residues" evidence="1">
    <location>
        <begin position="173"/>
        <end position="185"/>
    </location>
</feature>
<evidence type="ECO:0000313" key="2">
    <source>
        <dbReference type="EMBL" id="KAA3472747.1"/>
    </source>
</evidence>
<dbReference type="OrthoDB" id="1000528at2759"/>
<feature type="compositionally biased region" description="Polar residues" evidence="1">
    <location>
        <begin position="195"/>
        <end position="211"/>
    </location>
</feature>
<comment type="caution">
    <text evidence="2">The sequence shown here is derived from an EMBL/GenBank/DDBJ whole genome shotgun (WGS) entry which is preliminary data.</text>
</comment>
<organism evidence="2 3">
    <name type="scientific">Gossypium australe</name>
    <dbReference type="NCBI Taxonomy" id="47621"/>
    <lineage>
        <taxon>Eukaryota</taxon>
        <taxon>Viridiplantae</taxon>
        <taxon>Streptophyta</taxon>
        <taxon>Embryophyta</taxon>
        <taxon>Tracheophyta</taxon>
        <taxon>Spermatophyta</taxon>
        <taxon>Magnoliopsida</taxon>
        <taxon>eudicotyledons</taxon>
        <taxon>Gunneridae</taxon>
        <taxon>Pentapetalae</taxon>
        <taxon>rosids</taxon>
        <taxon>malvids</taxon>
        <taxon>Malvales</taxon>
        <taxon>Malvaceae</taxon>
        <taxon>Malvoideae</taxon>
        <taxon>Gossypium</taxon>
    </lineage>
</organism>
<accession>A0A5B6VV97</accession>
<protein>
    <submittedName>
        <fullName evidence="2">Serine/threonine-protein phosphatase 7 long form-like protein</fullName>
    </submittedName>
</protein>
<keyword evidence="3" id="KW-1185">Reference proteome</keyword>
<dbReference type="Proteomes" id="UP000325315">
    <property type="component" value="Unassembled WGS sequence"/>
</dbReference>
<dbReference type="EMBL" id="SMMG02000005">
    <property type="protein sequence ID" value="KAA3472747.1"/>
    <property type="molecule type" value="Genomic_DNA"/>
</dbReference>
<proteinExistence type="predicted"/>